<evidence type="ECO:0000313" key="2">
    <source>
        <dbReference type="Proteomes" id="UP000008782"/>
    </source>
</evidence>
<protein>
    <recommendedName>
        <fullName evidence="3">Ankyrin repeat protein</fullName>
    </recommendedName>
</protein>
<dbReference type="GeneID" id="24405405"/>
<reference evidence="2" key="1">
    <citation type="journal article" date="2012" name="Nat. Genet.">
        <title>Lifestyle transitions in plant pathogenic Colletotrichum fungi deciphered by genome and transcriptome analyses.</title>
        <authorList>
            <person name="O'Connell R.J."/>
            <person name="Thon M.R."/>
            <person name="Hacquard S."/>
            <person name="Amyotte S.G."/>
            <person name="Kleemann J."/>
            <person name="Torres M.F."/>
            <person name="Damm U."/>
            <person name="Buiate E.A."/>
            <person name="Epstein L."/>
            <person name="Alkan N."/>
            <person name="Altmueller J."/>
            <person name="Alvarado-Balderrama L."/>
            <person name="Bauser C.A."/>
            <person name="Becker C."/>
            <person name="Birren B.W."/>
            <person name="Chen Z."/>
            <person name="Choi J."/>
            <person name="Crouch J.A."/>
            <person name="Duvick J.P."/>
            <person name="Farman M.A."/>
            <person name="Gan P."/>
            <person name="Heiman D."/>
            <person name="Henrissat B."/>
            <person name="Howard R.J."/>
            <person name="Kabbage M."/>
            <person name="Koch C."/>
            <person name="Kracher B."/>
            <person name="Kubo Y."/>
            <person name="Law A.D."/>
            <person name="Lebrun M.-H."/>
            <person name="Lee Y.-H."/>
            <person name="Miyara I."/>
            <person name="Moore N."/>
            <person name="Neumann U."/>
            <person name="Nordstroem K."/>
            <person name="Panaccione D.G."/>
            <person name="Panstruga R."/>
            <person name="Place M."/>
            <person name="Proctor R.H."/>
            <person name="Prusky D."/>
            <person name="Rech G."/>
            <person name="Reinhardt R."/>
            <person name="Rollins J.A."/>
            <person name="Rounsley S."/>
            <person name="Schardl C.L."/>
            <person name="Schwartz D.C."/>
            <person name="Shenoy N."/>
            <person name="Shirasu K."/>
            <person name="Sikhakolli U.R."/>
            <person name="Stueber K."/>
            <person name="Sukno S.A."/>
            <person name="Sweigard J.A."/>
            <person name="Takano Y."/>
            <person name="Takahara H."/>
            <person name="Trail F."/>
            <person name="van der Does H.C."/>
            <person name="Voll L.M."/>
            <person name="Will I."/>
            <person name="Young S."/>
            <person name="Zeng Q."/>
            <person name="Zhang J."/>
            <person name="Zhou S."/>
            <person name="Dickman M.B."/>
            <person name="Schulze-Lefert P."/>
            <person name="Ver Loren van Themaat E."/>
            <person name="Ma L.-J."/>
            <person name="Vaillancourt L.J."/>
        </authorList>
    </citation>
    <scope>NUCLEOTIDE SEQUENCE [LARGE SCALE GENOMIC DNA]</scope>
    <source>
        <strain evidence="2">M1.001 / M2 / FGSC 10212</strain>
    </source>
</reference>
<dbReference type="AlphaFoldDB" id="E3Q2R7"/>
<organism evidence="2">
    <name type="scientific">Colletotrichum graminicola (strain M1.001 / M2 / FGSC 10212)</name>
    <name type="common">Maize anthracnose fungus</name>
    <name type="synonym">Glomerella graminicola</name>
    <dbReference type="NCBI Taxonomy" id="645133"/>
    <lineage>
        <taxon>Eukaryota</taxon>
        <taxon>Fungi</taxon>
        <taxon>Dikarya</taxon>
        <taxon>Ascomycota</taxon>
        <taxon>Pezizomycotina</taxon>
        <taxon>Sordariomycetes</taxon>
        <taxon>Hypocreomycetidae</taxon>
        <taxon>Glomerellales</taxon>
        <taxon>Glomerellaceae</taxon>
        <taxon>Colletotrichum</taxon>
        <taxon>Colletotrichum graminicola species complex</taxon>
    </lineage>
</organism>
<evidence type="ECO:0008006" key="3">
    <source>
        <dbReference type="Google" id="ProtNLM"/>
    </source>
</evidence>
<evidence type="ECO:0000313" key="1">
    <source>
        <dbReference type="EMBL" id="EFQ24896.1"/>
    </source>
</evidence>
<accession>E3Q2R7</accession>
<name>E3Q2R7_COLGM</name>
<dbReference type="Proteomes" id="UP000008782">
    <property type="component" value="Unassembled WGS sequence"/>
</dbReference>
<gene>
    <name evidence="1" type="ORF">GLRG_00040</name>
</gene>
<proteinExistence type="predicted"/>
<dbReference type="RefSeq" id="XP_008088916.1">
    <property type="nucleotide sequence ID" value="XM_008090725.1"/>
</dbReference>
<keyword evidence="2" id="KW-1185">Reference proteome</keyword>
<sequence>MSTSSFQSPASSISRRDSPLIAAAMSGHEDIVKWCPSGQDGLANALLGYIASRSRKIDTWPGRREPSNSAHIALDLVLEHLTVEEHCNLVSWFPRRSKNTSVQASAG</sequence>
<dbReference type="HOGENOM" id="CLU_2209833_0_0_1"/>
<dbReference type="EMBL" id="GG697331">
    <property type="protein sequence ID" value="EFQ24896.1"/>
    <property type="molecule type" value="Genomic_DNA"/>
</dbReference>
<dbReference type="VEuPathDB" id="FungiDB:GLRG_00040"/>